<feature type="domain" description="C2H2-type" evidence="3">
    <location>
        <begin position="481"/>
        <end position="504"/>
    </location>
</feature>
<keyword evidence="5" id="KW-1185">Reference proteome</keyword>
<dbReference type="AlphaFoldDB" id="A0AA39MQF4"/>
<accession>A0AA39MQF4</accession>
<feature type="compositionally biased region" description="Basic residues" evidence="2">
    <location>
        <begin position="426"/>
        <end position="438"/>
    </location>
</feature>
<feature type="region of interest" description="Disordered" evidence="2">
    <location>
        <begin position="587"/>
        <end position="639"/>
    </location>
</feature>
<dbReference type="InterPro" id="IPR013087">
    <property type="entry name" value="Znf_C2H2_type"/>
</dbReference>
<feature type="region of interest" description="Disordered" evidence="2">
    <location>
        <begin position="420"/>
        <end position="479"/>
    </location>
</feature>
<gene>
    <name evidence="4" type="ORF">EV421DRAFT_1735870</name>
</gene>
<keyword evidence="1" id="KW-0863">Zinc-finger</keyword>
<dbReference type="PROSITE" id="PS00028">
    <property type="entry name" value="ZINC_FINGER_C2H2_1"/>
    <property type="match status" value="1"/>
</dbReference>
<dbReference type="PROSITE" id="PS50157">
    <property type="entry name" value="ZINC_FINGER_C2H2_2"/>
    <property type="match status" value="1"/>
</dbReference>
<reference evidence="4" key="1">
    <citation type="submission" date="2023-06" db="EMBL/GenBank/DDBJ databases">
        <authorList>
            <consortium name="Lawrence Berkeley National Laboratory"/>
            <person name="Ahrendt S."/>
            <person name="Sahu N."/>
            <person name="Indic B."/>
            <person name="Wong-Bajracharya J."/>
            <person name="Merenyi Z."/>
            <person name="Ke H.-M."/>
            <person name="Monk M."/>
            <person name="Kocsube S."/>
            <person name="Drula E."/>
            <person name="Lipzen A."/>
            <person name="Balint B."/>
            <person name="Henrissat B."/>
            <person name="Andreopoulos B."/>
            <person name="Martin F.M."/>
            <person name="Harder C.B."/>
            <person name="Rigling D."/>
            <person name="Ford K.L."/>
            <person name="Foster G.D."/>
            <person name="Pangilinan J."/>
            <person name="Papanicolaou A."/>
            <person name="Barry K."/>
            <person name="LaButti K."/>
            <person name="Viragh M."/>
            <person name="Koriabine M."/>
            <person name="Yan M."/>
            <person name="Riley R."/>
            <person name="Champramary S."/>
            <person name="Plett K.L."/>
            <person name="Tsai I.J."/>
            <person name="Slot J."/>
            <person name="Sipos G."/>
            <person name="Plett J."/>
            <person name="Nagy L.G."/>
            <person name="Grigoriev I.V."/>
        </authorList>
    </citation>
    <scope>NUCLEOTIDE SEQUENCE</scope>
    <source>
        <strain evidence="4">FPL87.14</strain>
    </source>
</reference>
<evidence type="ECO:0000256" key="2">
    <source>
        <dbReference type="SAM" id="MobiDB-lite"/>
    </source>
</evidence>
<dbReference type="Proteomes" id="UP001175226">
    <property type="component" value="Unassembled WGS sequence"/>
</dbReference>
<feature type="compositionally biased region" description="Acidic residues" evidence="2">
    <location>
        <begin position="598"/>
        <end position="620"/>
    </location>
</feature>
<name>A0AA39MQF4_9AGAR</name>
<evidence type="ECO:0000313" key="4">
    <source>
        <dbReference type="EMBL" id="KAK0443266.1"/>
    </source>
</evidence>
<organism evidence="4 5">
    <name type="scientific">Armillaria borealis</name>
    <dbReference type="NCBI Taxonomy" id="47425"/>
    <lineage>
        <taxon>Eukaryota</taxon>
        <taxon>Fungi</taxon>
        <taxon>Dikarya</taxon>
        <taxon>Basidiomycota</taxon>
        <taxon>Agaricomycotina</taxon>
        <taxon>Agaricomycetes</taxon>
        <taxon>Agaricomycetidae</taxon>
        <taxon>Agaricales</taxon>
        <taxon>Marasmiineae</taxon>
        <taxon>Physalacriaceae</taxon>
        <taxon>Armillaria</taxon>
    </lineage>
</organism>
<evidence type="ECO:0000259" key="3">
    <source>
        <dbReference type="PROSITE" id="PS50157"/>
    </source>
</evidence>
<sequence>MATTTIAFIRQPAYIGDVSPSGNRVARRRLVVYDDKVRSIGDAGDETSFTPTFPSNMINTNTSPASTLPYDVLREIFTLCVASHPPSSDFLASPAWTLTQVCGHWRTAGVSLASLWARVHVDFDVLALHPRVERVVWCLERQLERASRVVLRLSGRIPVCGAHPLVRCLRGRGRDVEVDLGGEESVRAVLGQGSEVERLVFVNPGGGRFDAGFGDARPGVDLGGVRRMRTCGYPAGVLGVKWERLEEWEFEKGVEEGGLCVLAGAGLCRGVPTYEQNLEWVERMRGVGVFRSWVTRAVVGGWPVRHDVMRELWVRGDGVGGLLAWLELPKLEVLGVLNGSDAEALRGLVRRSGCVIKVLGVSGTDGIRDVLGEVRDVERLVVVGGILEERDLRKVVPKLRSMPTDGLSLLSLSVAAANAQPIPESKHRRLSSTGKARRRLSDARDAASRPSPSSLSTPDELAGISSPVVIPKNGKKRGVDHKCESCSKIYRHPSCLIKHRWEHTPHWRESSKYVLSKHQQVQLLEAAAILSHLKSESLPEDRSLWPSFLSGGGAASSSSVPVGGRAGPRMHDYDVQPGTPMEVLAPRFEYGSVGESVPESDEEEEEEGEGEDEMSEEEVWEDKTKQEAEEWDGFDMDMD</sequence>
<proteinExistence type="predicted"/>
<comment type="caution">
    <text evidence="4">The sequence shown here is derived from an EMBL/GenBank/DDBJ whole genome shotgun (WGS) entry which is preliminary data.</text>
</comment>
<evidence type="ECO:0000256" key="1">
    <source>
        <dbReference type="PROSITE-ProRule" id="PRU00042"/>
    </source>
</evidence>
<protein>
    <recommendedName>
        <fullName evidence="3">C2H2-type domain-containing protein</fullName>
    </recommendedName>
</protein>
<keyword evidence="1" id="KW-0479">Metal-binding</keyword>
<dbReference type="GO" id="GO:0008270">
    <property type="term" value="F:zinc ion binding"/>
    <property type="evidence" value="ECO:0007669"/>
    <property type="project" value="UniProtKB-KW"/>
</dbReference>
<dbReference type="EMBL" id="JAUEPT010000023">
    <property type="protein sequence ID" value="KAK0443266.1"/>
    <property type="molecule type" value="Genomic_DNA"/>
</dbReference>
<feature type="compositionally biased region" description="Acidic residues" evidence="2">
    <location>
        <begin position="629"/>
        <end position="639"/>
    </location>
</feature>
<evidence type="ECO:0000313" key="5">
    <source>
        <dbReference type="Proteomes" id="UP001175226"/>
    </source>
</evidence>
<keyword evidence="1" id="KW-0862">Zinc</keyword>